<keyword evidence="8" id="KW-1185">Reference proteome</keyword>
<evidence type="ECO:0000256" key="3">
    <source>
        <dbReference type="ARBA" id="ARBA00023027"/>
    </source>
</evidence>
<dbReference type="GO" id="GO:0016618">
    <property type="term" value="F:hydroxypyruvate reductase [NAD(P)H] activity"/>
    <property type="evidence" value="ECO:0007669"/>
    <property type="project" value="TreeGrafter"/>
</dbReference>
<dbReference type="PANTHER" id="PTHR10996:SF178">
    <property type="entry name" value="2-HYDROXYACID DEHYDROGENASE YGL185C-RELATED"/>
    <property type="match status" value="1"/>
</dbReference>
<evidence type="ECO:0000313" key="7">
    <source>
        <dbReference type="EMBL" id="TDQ64047.1"/>
    </source>
</evidence>
<dbReference type="Proteomes" id="UP000295391">
    <property type="component" value="Unassembled WGS sequence"/>
</dbReference>
<protein>
    <submittedName>
        <fullName evidence="7">Lactate dehydrogenase-like 2-hydroxyacid dehydrogenase</fullName>
    </submittedName>
</protein>
<dbReference type="Pfam" id="PF02826">
    <property type="entry name" value="2-Hacid_dh_C"/>
    <property type="match status" value="1"/>
</dbReference>
<keyword evidence="1" id="KW-0521">NADP</keyword>
<organism evidence="7 8">
    <name type="scientific">Maritalea mobilis</name>
    <dbReference type="NCBI Taxonomy" id="483324"/>
    <lineage>
        <taxon>Bacteria</taxon>
        <taxon>Pseudomonadati</taxon>
        <taxon>Pseudomonadota</taxon>
        <taxon>Alphaproteobacteria</taxon>
        <taxon>Hyphomicrobiales</taxon>
        <taxon>Devosiaceae</taxon>
        <taxon>Maritalea</taxon>
    </lineage>
</organism>
<sequence length="308" mass="33036">MKNILIAGGLPQDCLQLMDQHFNLFRMDQADDKDAFLAKHATEIDGVSGGAIGAELMDKLPNLKIIANFGVGYDNIDVAAAKARNIIVTNTPNRLNAAVAELTLGLMIALARRIPKNHEMVRNGHWPSVKRAPLTGQLAGAKLGILGLGRIGKAIAKRAEACDMDISYFGRTDQHNLYRYFDDLTQMASHVNWLVIIAPGGAETDKLVNADVIDALGPEGFLVNIARGSIVDEAALIAALEQGKLGGAALDVFENEPHVPDTLRNLPNVVLSPHAGSATHVTRQQMGAQVVDNLIAYFDTGQPLDPVT</sequence>
<dbReference type="GO" id="GO:0005829">
    <property type="term" value="C:cytosol"/>
    <property type="evidence" value="ECO:0007669"/>
    <property type="project" value="TreeGrafter"/>
</dbReference>
<comment type="similarity">
    <text evidence="4">Belongs to the D-isomer specific 2-hydroxyacid dehydrogenase family.</text>
</comment>
<evidence type="ECO:0000259" key="5">
    <source>
        <dbReference type="Pfam" id="PF00389"/>
    </source>
</evidence>
<dbReference type="SUPFAM" id="SSF52283">
    <property type="entry name" value="Formate/glycerate dehydrogenase catalytic domain-like"/>
    <property type="match status" value="1"/>
</dbReference>
<dbReference type="Pfam" id="PF00389">
    <property type="entry name" value="2-Hacid_dh"/>
    <property type="match status" value="1"/>
</dbReference>
<dbReference type="InterPro" id="IPR036291">
    <property type="entry name" value="NAD(P)-bd_dom_sf"/>
</dbReference>
<proteinExistence type="inferred from homology"/>
<keyword evidence="2 4" id="KW-0560">Oxidoreductase</keyword>
<name>A0A4R6VLP7_9HYPH</name>
<comment type="caution">
    <text evidence="7">The sequence shown here is derived from an EMBL/GenBank/DDBJ whole genome shotgun (WGS) entry which is preliminary data.</text>
</comment>
<reference evidence="7 8" key="1">
    <citation type="submission" date="2019-03" db="EMBL/GenBank/DDBJ databases">
        <title>Genomic Encyclopedia of Type Strains, Phase III (KMG-III): the genomes of soil and plant-associated and newly described type strains.</title>
        <authorList>
            <person name="Whitman W."/>
        </authorList>
    </citation>
    <scope>NUCLEOTIDE SEQUENCE [LARGE SCALE GENOMIC DNA]</scope>
    <source>
        <strain evidence="7 8">CGMCC 1.7002</strain>
    </source>
</reference>
<keyword evidence="3" id="KW-0520">NAD</keyword>
<gene>
    <name evidence="7" type="ORF">ATL17_2058</name>
</gene>
<dbReference type="Gene3D" id="3.40.50.720">
    <property type="entry name" value="NAD(P)-binding Rossmann-like Domain"/>
    <property type="match status" value="2"/>
</dbReference>
<dbReference type="PANTHER" id="PTHR10996">
    <property type="entry name" value="2-HYDROXYACID DEHYDROGENASE-RELATED"/>
    <property type="match status" value="1"/>
</dbReference>
<feature type="domain" description="D-isomer specific 2-hydroxyacid dehydrogenase NAD-binding" evidence="6">
    <location>
        <begin position="104"/>
        <end position="276"/>
    </location>
</feature>
<dbReference type="InterPro" id="IPR006139">
    <property type="entry name" value="D-isomer_2_OHA_DH_cat_dom"/>
</dbReference>
<dbReference type="FunFam" id="3.40.50.720:FF:000213">
    <property type="entry name" value="Putative 2-hydroxyacid dehydrogenase"/>
    <property type="match status" value="1"/>
</dbReference>
<dbReference type="SUPFAM" id="SSF51735">
    <property type="entry name" value="NAD(P)-binding Rossmann-fold domains"/>
    <property type="match status" value="1"/>
</dbReference>
<evidence type="ECO:0000259" key="6">
    <source>
        <dbReference type="Pfam" id="PF02826"/>
    </source>
</evidence>
<feature type="domain" description="D-isomer specific 2-hydroxyacid dehydrogenase catalytic" evidence="5">
    <location>
        <begin position="4"/>
        <end position="307"/>
    </location>
</feature>
<evidence type="ECO:0000256" key="1">
    <source>
        <dbReference type="ARBA" id="ARBA00022857"/>
    </source>
</evidence>
<dbReference type="EMBL" id="SNYR01000002">
    <property type="protein sequence ID" value="TDQ64047.1"/>
    <property type="molecule type" value="Genomic_DNA"/>
</dbReference>
<evidence type="ECO:0000256" key="4">
    <source>
        <dbReference type="RuleBase" id="RU003719"/>
    </source>
</evidence>
<dbReference type="AlphaFoldDB" id="A0A4R6VLP7"/>
<dbReference type="CDD" id="cd12156">
    <property type="entry name" value="HPPR"/>
    <property type="match status" value="1"/>
</dbReference>
<dbReference type="GO" id="GO:0030267">
    <property type="term" value="F:glyoxylate reductase (NADPH) activity"/>
    <property type="evidence" value="ECO:0007669"/>
    <property type="project" value="TreeGrafter"/>
</dbReference>
<evidence type="ECO:0000313" key="8">
    <source>
        <dbReference type="Proteomes" id="UP000295391"/>
    </source>
</evidence>
<dbReference type="RefSeq" id="WP_246028682.1">
    <property type="nucleotide sequence ID" value="NZ_SNYR01000002.1"/>
</dbReference>
<evidence type="ECO:0000256" key="2">
    <source>
        <dbReference type="ARBA" id="ARBA00023002"/>
    </source>
</evidence>
<accession>A0A4R6VLP7</accession>
<dbReference type="InterPro" id="IPR050223">
    <property type="entry name" value="D-isomer_2-hydroxyacid_DH"/>
</dbReference>
<dbReference type="GO" id="GO:0051287">
    <property type="term" value="F:NAD binding"/>
    <property type="evidence" value="ECO:0007669"/>
    <property type="project" value="InterPro"/>
</dbReference>
<dbReference type="InterPro" id="IPR006140">
    <property type="entry name" value="D-isomer_DH_NAD-bd"/>
</dbReference>